<dbReference type="AlphaFoldDB" id="A0A076NA02"/>
<dbReference type="Pfam" id="PF00903">
    <property type="entry name" value="Glyoxalase"/>
    <property type="match status" value="1"/>
</dbReference>
<name>A0A076NA02_AMYME</name>
<keyword evidence="3" id="KW-1185">Reference proteome</keyword>
<dbReference type="InterPro" id="IPR004360">
    <property type="entry name" value="Glyas_Fos-R_dOase_dom"/>
</dbReference>
<reference evidence="2 3" key="1">
    <citation type="submission" date="2014-07" db="EMBL/GenBank/DDBJ databases">
        <title>Whole Genome Sequence of the Amycolatopsis methanolica 239.</title>
        <authorList>
            <person name="Tang B."/>
        </authorList>
    </citation>
    <scope>NUCLEOTIDE SEQUENCE [LARGE SCALE GENOMIC DNA]</scope>
    <source>
        <strain evidence="2 3">239</strain>
    </source>
</reference>
<dbReference type="PANTHER" id="PTHR36113:SF1">
    <property type="entry name" value="GLYOXALASE_BLEOMYCIN RESISTANCE PROTEIN_DIOXYGENASE"/>
    <property type="match status" value="1"/>
</dbReference>
<evidence type="ECO:0000313" key="3">
    <source>
        <dbReference type="Proteomes" id="UP000062973"/>
    </source>
</evidence>
<dbReference type="STRING" id="1068978.AMETH_6820"/>
<dbReference type="eggNOG" id="COG0346">
    <property type="taxonomic scope" value="Bacteria"/>
</dbReference>
<gene>
    <name evidence="2" type="ORF">AMETH_6820</name>
</gene>
<dbReference type="KEGG" id="amq:AMETH_6820"/>
<evidence type="ECO:0000259" key="1">
    <source>
        <dbReference type="PROSITE" id="PS51819"/>
    </source>
</evidence>
<organism evidence="2 3">
    <name type="scientific">Amycolatopsis methanolica 239</name>
    <dbReference type="NCBI Taxonomy" id="1068978"/>
    <lineage>
        <taxon>Bacteria</taxon>
        <taxon>Bacillati</taxon>
        <taxon>Actinomycetota</taxon>
        <taxon>Actinomycetes</taxon>
        <taxon>Pseudonocardiales</taxon>
        <taxon>Pseudonocardiaceae</taxon>
        <taxon>Amycolatopsis</taxon>
        <taxon>Amycolatopsis methanolica group</taxon>
    </lineage>
</organism>
<dbReference type="PANTHER" id="PTHR36113">
    <property type="entry name" value="LYASE, PUTATIVE-RELATED-RELATED"/>
    <property type="match status" value="1"/>
</dbReference>
<dbReference type="RefSeq" id="WP_017985688.1">
    <property type="nucleotide sequence ID" value="NZ_AQUL01000001.1"/>
</dbReference>
<protein>
    <recommendedName>
        <fullName evidence="1">VOC domain-containing protein</fullName>
    </recommendedName>
</protein>
<dbReference type="PATRIC" id="fig|1068978.7.peg.7327"/>
<dbReference type="Gene3D" id="3.10.180.10">
    <property type="entry name" value="2,3-Dihydroxybiphenyl 1,2-Dioxygenase, domain 1"/>
    <property type="match status" value="1"/>
</dbReference>
<proteinExistence type="predicted"/>
<dbReference type="EMBL" id="CP009110">
    <property type="protein sequence ID" value="AIJ26912.1"/>
    <property type="molecule type" value="Genomic_DNA"/>
</dbReference>
<dbReference type="InterPro" id="IPR051332">
    <property type="entry name" value="Fosfomycin_Res_Enzymes"/>
</dbReference>
<dbReference type="PROSITE" id="PS51819">
    <property type="entry name" value="VOC"/>
    <property type="match status" value="1"/>
</dbReference>
<sequence>MSKLTGVHHLALTVTDVDRSVPWYERVLDLRETGRREDPETGLRKVLLQAPGDAFSVVLLQHPDTERGPFDERRTGLDHVAFTVPTFAELKQWEQRLADYGVDYSPAKQSRTLPGSAVVVFRDPDGIQLEVWAGIGS</sequence>
<dbReference type="SUPFAM" id="SSF54593">
    <property type="entry name" value="Glyoxalase/Bleomycin resistance protein/Dihydroxybiphenyl dioxygenase"/>
    <property type="match status" value="1"/>
</dbReference>
<dbReference type="OrthoDB" id="317332at2"/>
<dbReference type="InterPro" id="IPR029068">
    <property type="entry name" value="Glyas_Bleomycin-R_OHBP_Dase"/>
</dbReference>
<evidence type="ECO:0000313" key="2">
    <source>
        <dbReference type="EMBL" id="AIJ26912.1"/>
    </source>
</evidence>
<accession>A0A076NA02</accession>
<dbReference type="InterPro" id="IPR037523">
    <property type="entry name" value="VOC_core"/>
</dbReference>
<dbReference type="Proteomes" id="UP000062973">
    <property type="component" value="Chromosome"/>
</dbReference>
<feature type="domain" description="VOC" evidence="1">
    <location>
        <begin position="6"/>
        <end position="134"/>
    </location>
</feature>
<dbReference type="HOGENOM" id="CLU_046006_9_2_11"/>